<comment type="caution">
    <text evidence="1">The sequence shown here is derived from an EMBL/GenBank/DDBJ whole genome shotgun (WGS) entry which is preliminary data.</text>
</comment>
<sequence length="184" mass="20058">MADSSPGRTYAGAKLKLMLIPMGGVVSMDKPKVAELNANTAIDISCAAIKSQTKIGSTDSETIDGMAAVCEDTNAKAWGQSNAEVELAIFRYFQEGANGGKFDPVRDKIFQMLKNKGTEAYVVTRHTNKPYYEPFAEGDEISIYACSFDQPHPVNEAADRTSGYIRTIHKCQVTGFREFISVVA</sequence>
<gene>
    <name evidence="1" type="ORF">HXO56_07795</name>
</gene>
<evidence type="ECO:0000313" key="1">
    <source>
        <dbReference type="EMBL" id="MBF1649975.1"/>
    </source>
</evidence>
<accession>A0A930KHK4</accession>
<evidence type="ECO:0000313" key="2">
    <source>
        <dbReference type="Proteomes" id="UP000769484"/>
    </source>
</evidence>
<protein>
    <submittedName>
        <fullName evidence="1">Uncharacterized protein</fullName>
    </submittedName>
</protein>
<dbReference type="Proteomes" id="UP000769484">
    <property type="component" value="Unassembled WGS sequence"/>
</dbReference>
<dbReference type="Pfam" id="PF25595">
    <property type="entry name" value="Phage_TTP_16"/>
    <property type="match status" value="1"/>
</dbReference>
<dbReference type="InterPro" id="IPR058009">
    <property type="entry name" value="TTP_Phage_16"/>
</dbReference>
<name>A0A930KHK4_9MICC</name>
<organism evidence="1 2">
    <name type="scientific">Rothia dentocariosa</name>
    <dbReference type="NCBI Taxonomy" id="2047"/>
    <lineage>
        <taxon>Bacteria</taxon>
        <taxon>Bacillati</taxon>
        <taxon>Actinomycetota</taxon>
        <taxon>Actinomycetes</taxon>
        <taxon>Micrococcales</taxon>
        <taxon>Micrococcaceae</taxon>
        <taxon>Rothia</taxon>
    </lineage>
</organism>
<dbReference type="EMBL" id="JABZXJ010000030">
    <property type="protein sequence ID" value="MBF1649975.1"/>
    <property type="molecule type" value="Genomic_DNA"/>
</dbReference>
<dbReference type="AlphaFoldDB" id="A0A930KHK4"/>
<proteinExistence type="predicted"/>
<reference evidence="1" key="1">
    <citation type="submission" date="2020-04" db="EMBL/GenBank/DDBJ databases">
        <title>Deep metagenomics examines the oral microbiome during advanced dental caries in children, revealing novel taxa and co-occurrences with host molecules.</title>
        <authorList>
            <person name="Baker J.L."/>
            <person name="Morton J.T."/>
            <person name="Dinis M."/>
            <person name="Alvarez R."/>
            <person name="Tran N.C."/>
            <person name="Knight R."/>
            <person name="Edlund A."/>
        </authorList>
    </citation>
    <scope>NUCLEOTIDE SEQUENCE</scope>
    <source>
        <strain evidence="1">JCVI_47_bin.4</strain>
    </source>
</reference>